<reference evidence="3" key="1">
    <citation type="submission" date="2016-10" db="EMBL/GenBank/DDBJ databases">
        <authorList>
            <person name="Varghese N."/>
            <person name="Submissions S."/>
        </authorList>
    </citation>
    <scope>NUCLEOTIDE SEQUENCE [LARGE SCALE GENOMIC DNA]</scope>
    <source>
        <strain evidence="3">UNC267MFSha1.1M11</strain>
    </source>
</reference>
<protein>
    <submittedName>
        <fullName evidence="2">Uncharacterized protein</fullName>
    </submittedName>
</protein>
<gene>
    <name evidence="2" type="ORF">SAMN02799620_01672</name>
</gene>
<feature type="region of interest" description="Disordered" evidence="1">
    <location>
        <begin position="64"/>
        <end position="114"/>
    </location>
</feature>
<evidence type="ECO:0000313" key="2">
    <source>
        <dbReference type="EMBL" id="SCX12014.1"/>
    </source>
</evidence>
<accession>A0A1G4VU86</accession>
<proteinExistence type="predicted"/>
<dbReference type="Proteomes" id="UP000199707">
    <property type="component" value="Unassembled WGS sequence"/>
</dbReference>
<dbReference type="AlphaFoldDB" id="A0A1G4VU86"/>
<evidence type="ECO:0000256" key="1">
    <source>
        <dbReference type="SAM" id="MobiDB-lite"/>
    </source>
</evidence>
<name>A0A1G4VU86_9MYCO</name>
<sequence length="114" mass="12385">MHTLFIDIHVNFRGRKGDAKSVYTEIDFCTLPPYPAGFDVPTGGYSVSMDPESLPGDVPIADAVEQSRDLTTTDTDIEATASGPDGPPLEAEAPDWQEQNDPVEIDPDSDEYGR</sequence>
<organism evidence="2 3">
    <name type="scientific">Mycolicibacterium fluoranthenivorans</name>
    <dbReference type="NCBI Taxonomy" id="258505"/>
    <lineage>
        <taxon>Bacteria</taxon>
        <taxon>Bacillati</taxon>
        <taxon>Actinomycetota</taxon>
        <taxon>Actinomycetes</taxon>
        <taxon>Mycobacteriales</taxon>
        <taxon>Mycobacteriaceae</taxon>
        <taxon>Mycolicibacterium</taxon>
    </lineage>
</organism>
<feature type="compositionally biased region" description="Acidic residues" evidence="1">
    <location>
        <begin position="101"/>
        <end position="114"/>
    </location>
</feature>
<dbReference type="EMBL" id="FMUB01000003">
    <property type="protein sequence ID" value="SCX12014.1"/>
    <property type="molecule type" value="Genomic_DNA"/>
</dbReference>
<evidence type="ECO:0000313" key="3">
    <source>
        <dbReference type="Proteomes" id="UP000199707"/>
    </source>
</evidence>